<dbReference type="Pfam" id="PF02870">
    <property type="entry name" value="Methyltransf_1N"/>
    <property type="match status" value="1"/>
</dbReference>
<dbReference type="GO" id="GO:0003908">
    <property type="term" value="F:methylated-DNA-[protein]-cysteine S-methyltransferase activity"/>
    <property type="evidence" value="ECO:0007669"/>
    <property type="project" value="UniProtKB-UniRule"/>
</dbReference>
<gene>
    <name evidence="12" type="ordered locus">Mahau_0422</name>
</gene>
<evidence type="ECO:0000256" key="5">
    <source>
        <dbReference type="ARBA" id="ARBA00022679"/>
    </source>
</evidence>
<dbReference type="HOGENOM" id="CLU_000445_52_2_9"/>
<dbReference type="PROSITE" id="PS00374">
    <property type="entry name" value="MGMT"/>
    <property type="match status" value="1"/>
</dbReference>
<dbReference type="InterPro" id="IPR008332">
    <property type="entry name" value="MethylG_MeTrfase_N"/>
</dbReference>
<dbReference type="InterPro" id="IPR023546">
    <property type="entry name" value="MGMT"/>
</dbReference>
<dbReference type="SUPFAM" id="SSF46767">
    <property type="entry name" value="Methylated DNA-protein cysteine methyltransferase, C-terminal domain"/>
    <property type="match status" value="1"/>
</dbReference>
<name>F3ZYB3_MAHA5</name>
<dbReference type="EC" id="2.1.1.63" evidence="9"/>
<dbReference type="InterPro" id="IPR036631">
    <property type="entry name" value="MGMT_N_sf"/>
</dbReference>
<evidence type="ECO:0000256" key="1">
    <source>
        <dbReference type="ARBA" id="ARBA00001286"/>
    </source>
</evidence>
<evidence type="ECO:0000259" key="10">
    <source>
        <dbReference type="Pfam" id="PF01035"/>
    </source>
</evidence>
<evidence type="ECO:0000256" key="8">
    <source>
        <dbReference type="ARBA" id="ARBA00049348"/>
    </source>
</evidence>
<feature type="domain" description="Methylated-DNA-[protein]-cysteine S-methyltransferase DNA binding" evidence="10">
    <location>
        <begin position="77"/>
        <end position="155"/>
    </location>
</feature>
<evidence type="ECO:0000256" key="6">
    <source>
        <dbReference type="ARBA" id="ARBA00022763"/>
    </source>
</evidence>
<organism evidence="12 13">
    <name type="scientific">Mahella australiensis (strain DSM 15567 / CIP 107919 / 50-1 BON)</name>
    <dbReference type="NCBI Taxonomy" id="697281"/>
    <lineage>
        <taxon>Bacteria</taxon>
        <taxon>Bacillati</taxon>
        <taxon>Bacillota</taxon>
        <taxon>Clostridia</taxon>
        <taxon>Thermoanaerobacterales</taxon>
        <taxon>Thermoanaerobacterales Family IV. Incertae Sedis</taxon>
        <taxon>Mahella</taxon>
    </lineage>
</organism>
<keyword evidence="5 9" id="KW-0808">Transferase</keyword>
<comment type="subcellular location">
    <subcellularLocation>
        <location evidence="9">Cytoplasm</location>
    </subcellularLocation>
</comment>
<dbReference type="Gene3D" id="3.30.160.70">
    <property type="entry name" value="Methylated DNA-protein cysteine methyltransferase domain"/>
    <property type="match status" value="1"/>
</dbReference>
<dbReference type="RefSeq" id="WP_013780071.1">
    <property type="nucleotide sequence ID" value="NC_015520.1"/>
</dbReference>
<dbReference type="PANTHER" id="PTHR10815">
    <property type="entry name" value="METHYLATED-DNA--PROTEIN-CYSTEINE METHYLTRANSFERASE"/>
    <property type="match status" value="1"/>
</dbReference>
<keyword evidence="6 9" id="KW-0227">DNA damage</keyword>
<keyword evidence="7 9" id="KW-0234">DNA repair</keyword>
<evidence type="ECO:0000313" key="13">
    <source>
        <dbReference type="Proteomes" id="UP000008457"/>
    </source>
</evidence>
<keyword evidence="4 9" id="KW-0489">Methyltransferase</keyword>
<feature type="active site" description="Nucleophile; methyl group acceptor" evidence="9">
    <location>
        <position position="127"/>
    </location>
</feature>
<dbReference type="Gene3D" id="1.10.10.10">
    <property type="entry name" value="Winged helix-like DNA-binding domain superfamily/Winged helix DNA-binding domain"/>
    <property type="match status" value="1"/>
</dbReference>
<dbReference type="GO" id="GO:0032259">
    <property type="term" value="P:methylation"/>
    <property type="evidence" value="ECO:0007669"/>
    <property type="project" value="UniProtKB-KW"/>
</dbReference>
<dbReference type="CDD" id="cd06445">
    <property type="entry name" value="ATase"/>
    <property type="match status" value="1"/>
</dbReference>
<evidence type="ECO:0000256" key="7">
    <source>
        <dbReference type="ARBA" id="ARBA00023204"/>
    </source>
</evidence>
<reference evidence="12 13" key="2">
    <citation type="journal article" date="2011" name="Stand. Genomic Sci.">
        <title>Complete genome sequence of Mahella australiensis type strain (50-1 BON).</title>
        <authorList>
            <person name="Sikorski J."/>
            <person name="Teshima H."/>
            <person name="Nolan M."/>
            <person name="Lucas S."/>
            <person name="Hammon N."/>
            <person name="Deshpande S."/>
            <person name="Cheng J.F."/>
            <person name="Pitluck S."/>
            <person name="Liolios K."/>
            <person name="Pagani I."/>
            <person name="Ivanova N."/>
            <person name="Huntemann M."/>
            <person name="Mavromatis K."/>
            <person name="Ovchinikova G."/>
            <person name="Pati A."/>
            <person name="Tapia R."/>
            <person name="Han C."/>
            <person name="Goodwin L."/>
            <person name="Chen A."/>
            <person name="Palaniappan K."/>
            <person name="Land M."/>
            <person name="Hauser L."/>
            <person name="Ngatchou-Djao O.D."/>
            <person name="Rohde M."/>
            <person name="Pukall R."/>
            <person name="Spring S."/>
            <person name="Abt B."/>
            <person name="Goker M."/>
            <person name="Detter J.C."/>
            <person name="Woyke T."/>
            <person name="Bristow J."/>
            <person name="Markowitz V."/>
            <person name="Hugenholtz P."/>
            <person name="Eisen J.A."/>
            <person name="Kyrpides N.C."/>
            <person name="Klenk H.P."/>
            <person name="Lapidus A."/>
        </authorList>
    </citation>
    <scope>NUCLEOTIDE SEQUENCE [LARGE SCALE GENOMIC DNA]</scope>
    <source>
        <strain evidence="13">DSM 15567 / CIP 107919 / 50-1 BON</strain>
    </source>
</reference>
<accession>F3ZYB3</accession>
<dbReference type="InterPro" id="IPR036217">
    <property type="entry name" value="MethylDNA_cys_MeTrfase_DNAb"/>
</dbReference>
<dbReference type="SUPFAM" id="SSF53155">
    <property type="entry name" value="Methylated DNA-protein cysteine methyltransferase domain"/>
    <property type="match status" value="1"/>
</dbReference>
<reference evidence="13" key="1">
    <citation type="submission" date="2010-11" db="EMBL/GenBank/DDBJ databases">
        <title>The complete genome of Mahella australiensis DSM 15567.</title>
        <authorList>
            <consortium name="US DOE Joint Genome Institute (JGI-PGF)"/>
            <person name="Lucas S."/>
            <person name="Copeland A."/>
            <person name="Lapidus A."/>
            <person name="Bruce D."/>
            <person name="Goodwin L."/>
            <person name="Pitluck S."/>
            <person name="Kyrpides N."/>
            <person name="Mavromatis K."/>
            <person name="Pagani I."/>
            <person name="Ivanova N."/>
            <person name="Teshima H."/>
            <person name="Brettin T."/>
            <person name="Detter J.C."/>
            <person name="Han C."/>
            <person name="Tapia R."/>
            <person name="Land M."/>
            <person name="Hauser L."/>
            <person name="Markowitz V."/>
            <person name="Cheng J.-F."/>
            <person name="Hugenholtz P."/>
            <person name="Woyke T."/>
            <person name="Wu D."/>
            <person name="Spring S."/>
            <person name="Pukall R."/>
            <person name="Steenblock K."/>
            <person name="Schneider S."/>
            <person name="Klenk H.-P."/>
            <person name="Eisen J.A."/>
        </authorList>
    </citation>
    <scope>NUCLEOTIDE SEQUENCE [LARGE SCALE GENOMIC DNA]</scope>
    <source>
        <strain evidence="13">DSM 15567 / CIP 107919 / 50-1 BON</strain>
    </source>
</reference>
<keyword evidence="13" id="KW-1185">Reference proteome</keyword>
<dbReference type="eggNOG" id="COG0350">
    <property type="taxonomic scope" value="Bacteria"/>
</dbReference>
<evidence type="ECO:0000256" key="2">
    <source>
        <dbReference type="ARBA" id="ARBA00008711"/>
    </source>
</evidence>
<dbReference type="FunFam" id="1.10.10.10:FF:000214">
    <property type="entry name" value="Methylated-DNA--protein-cysteine methyltransferase"/>
    <property type="match status" value="1"/>
</dbReference>
<comment type="function">
    <text evidence="9">Involved in the cellular defense against the biological effects of O6-methylguanine (O6-MeG) and O4-methylthymine (O4-MeT) in DNA. Repairs the methylated nucleobase in DNA by stoichiometrically transferring the methyl group to a cysteine residue in the enzyme. This is a suicide reaction: the enzyme is irreversibly inactivated.</text>
</comment>
<dbReference type="GO" id="GO:0005737">
    <property type="term" value="C:cytoplasm"/>
    <property type="evidence" value="ECO:0007669"/>
    <property type="project" value="UniProtKB-SubCell"/>
</dbReference>
<comment type="catalytic activity">
    <reaction evidence="1 9">
        <text>a 4-O-methyl-thymidine in DNA + L-cysteinyl-[protein] = a thymidine in DNA + S-methyl-L-cysteinyl-[protein]</text>
        <dbReference type="Rhea" id="RHEA:53428"/>
        <dbReference type="Rhea" id="RHEA-COMP:10131"/>
        <dbReference type="Rhea" id="RHEA-COMP:10132"/>
        <dbReference type="Rhea" id="RHEA-COMP:13555"/>
        <dbReference type="Rhea" id="RHEA-COMP:13556"/>
        <dbReference type="ChEBI" id="CHEBI:29950"/>
        <dbReference type="ChEBI" id="CHEBI:82612"/>
        <dbReference type="ChEBI" id="CHEBI:137386"/>
        <dbReference type="ChEBI" id="CHEBI:137387"/>
        <dbReference type="EC" id="2.1.1.63"/>
    </reaction>
</comment>
<dbReference type="NCBIfam" id="TIGR00589">
    <property type="entry name" value="ogt"/>
    <property type="match status" value="1"/>
</dbReference>
<evidence type="ECO:0000256" key="4">
    <source>
        <dbReference type="ARBA" id="ARBA00022603"/>
    </source>
</evidence>
<evidence type="ECO:0000259" key="11">
    <source>
        <dbReference type="Pfam" id="PF02870"/>
    </source>
</evidence>
<comment type="similarity">
    <text evidence="2 9">Belongs to the MGMT family.</text>
</comment>
<dbReference type="InterPro" id="IPR001497">
    <property type="entry name" value="MethylDNA_cys_MeTrfase_AS"/>
</dbReference>
<keyword evidence="3 9" id="KW-0963">Cytoplasm</keyword>
<dbReference type="STRING" id="697281.Mahau_0422"/>
<dbReference type="InterPro" id="IPR014048">
    <property type="entry name" value="MethylDNA_cys_MeTrfase_DNA-bd"/>
</dbReference>
<dbReference type="AlphaFoldDB" id="F3ZYB3"/>
<proteinExistence type="inferred from homology"/>
<evidence type="ECO:0000313" key="12">
    <source>
        <dbReference type="EMBL" id="AEE95638.1"/>
    </source>
</evidence>
<dbReference type="PANTHER" id="PTHR10815:SF5">
    <property type="entry name" value="METHYLATED-DNA--PROTEIN-CYSTEINE METHYLTRANSFERASE"/>
    <property type="match status" value="1"/>
</dbReference>
<dbReference type="InterPro" id="IPR036388">
    <property type="entry name" value="WH-like_DNA-bd_sf"/>
</dbReference>
<dbReference type="KEGG" id="mas:Mahau_0422"/>
<dbReference type="Proteomes" id="UP000008457">
    <property type="component" value="Chromosome"/>
</dbReference>
<evidence type="ECO:0000256" key="3">
    <source>
        <dbReference type="ARBA" id="ARBA00022490"/>
    </source>
</evidence>
<comment type="miscellaneous">
    <text evidence="9">This enzyme catalyzes only one turnover and therefore is not strictly catalytic. According to one definition, an enzyme is a biocatalyst that acts repeatedly and over many reaction cycles.</text>
</comment>
<feature type="domain" description="Methylguanine DNA methyltransferase ribonuclease-like" evidence="11">
    <location>
        <begin position="9"/>
        <end position="72"/>
    </location>
</feature>
<dbReference type="GO" id="GO:0006307">
    <property type="term" value="P:DNA alkylation repair"/>
    <property type="evidence" value="ECO:0007669"/>
    <property type="project" value="UniProtKB-UniRule"/>
</dbReference>
<dbReference type="Pfam" id="PF01035">
    <property type="entry name" value="DNA_binding_1"/>
    <property type="match status" value="1"/>
</dbReference>
<comment type="catalytic activity">
    <reaction evidence="8 9">
        <text>a 6-O-methyl-2'-deoxyguanosine in DNA + L-cysteinyl-[protein] = S-methyl-L-cysteinyl-[protein] + a 2'-deoxyguanosine in DNA</text>
        <dbReference type="Rhea" id="RHEA:24000"/>
        <dbReference type="Rhea" id="RHEA-COMP:10131"/>
        <dbReference type="Rhea" id="RHEA-COMP:10132"/>
        <dbReference type="Rhea" id="RHEA-COMP:11367"/>
        <dbReference type="Rhea" id="RHEA-COMP:11368"/>
        <dbReference type="ChEBI" id="CHEBI:29950"/>
        <dbReference type="ChEBI" id="CHEBI:82612"/>
        <dbReference type="ChEBI" id="CHEBI:85445"/>
        <dbReference type="ChEBI" id="CHEBI:85448"/>
        <dbReference type="EC" id="2.1.1.63"/>
    </reaction>
</comment>
<sequence length="156" mass="17135">MIETKNIFFYETDIGRIIIADNGDAIVAVSFGDTNMASHGDLNETPLIEEAARQIYQYLKKERCSFALPLSPKGTIFQQKVWAALQTIPYGETRSYKQVAEAIGQPKAFRAVGMACNKNPIAIIIPCHRVIGSNGSLTGYAGGVELKARLLQLERS</sequence>
<dbReference type="HAMAP" id="MF_00772">
    <property type="entry name" value="OGT"/>
    <property type="match status" value="1"/>
</dbReference>
<evidence type="ECO:0000256" key="9">
    <source>
        <dbReference type="HAMAP-Rule" id="MF_00772"/>
    </source>
</evidence>
<dbReference type="EMBL" id="CP002360">
    <property type="protein sequence ID" value="AEE95638.1"/>
    <property type="molecule type" value="Genomic_DNA"/>
</dbReference>
<protein>
    <recommendedName>
        <fullName evidence="9">Methylated-DNA--protein-cysteine methyltransferase</fullName>
        <ecNumber evidence="9">2.1.1.63</ecNumber>
    </recommendedName>
    <alternativeName>
        <fullName evidence="9">6-O-methylguanine-DNA methyltransferase</fullName>
        <shortName evidence="9">MGMT</shortName>
    </alternativeName>
    <alternativeName>
        <fullName evidence="9">O-6-methylguanine-DNA-alkyltransferase</fullName>
    </alternativeName>
</protein>